<gene>
    <name evidence="1" type="ORF">H4683_000765</name>
</gene>
<reference evidence="1" key="1">
    <citation type="submission" date="2020-10" db="EMBL/GenBank/DDBJ databases">
        <title>Genomic Encyclopedia of Type Strains, Phase IV (KMG-IV): sequencing the most valuable type-strain genomes for metagenomic binning, comparative biology and taxonomic classification.</title>
        <authorList>
            <person name="Goeker M."/>
        </authorList>
    </citation>
    <scope>NUCLEOTIDE SEQUENCE</scope>
    <source>
        <strain evidence="1">DSM 13886</strain>
    </source>
</reference>
<dbReference type="EMBL" id="JADBEL010000003">
    <property type="protein sequence ID" value="MBE1553691.1"/>
    <property type="molecule type" value="Genomic_DNA"/>
</dbReference>
<accession>A0A927MM19</accession>
<sequence length="358" mass="41492">MYKINGLGSFETLPPEVISVLNSDFDDLQYRIEKRRFNVNKRIAISSFNFTLLQIALRIKNMQMVNWLIEKGAILNNQYDPAIFTAVQFTDMEFTQKIIDNGGLCNLSKKQPGEIFSYMHYGENYSMIDLLEENGVTVSKYGGSFFRQLFLGKDINMELLTKIYSMGVDINYNCPDAIFLVPITPLMVAIRHKHAQAAMWLLDHNANVMMIGDGDRAYTIAVENELTEVAARIKSLEPQEWHDEQNKISELRRLECPRELLDFLRNNALLMTFSEDCPIAYIRFFSLTDTVVTKWKRKNIVLLSAEVASYGSVRFVWMPKEKKVCAIDMEHDELFPLAPWNDFFKNAEILIKTKIFER</sequence>
<protein>
    <submittedName>
        <fullName evidence="1">Uncharacterized protein</fullName>
    </submittedName>
</protein>
<name>A0A927MM19_9BACL</name>
<dbReference type="InterPro" id="IPR036770">
    <property type="entry name" value="Ankyrin_rpt-contain_sf"/>
</dbReference>
<dbReference type="Gene3D" id="1.25.40.20">
    <property type="entry name" value="Ankyrin repeat-containing domain"/>
    <property type="match status" value="1"/>
</dbReference>
<organism evidence="1 2">
    <name type="scientific">Sporosarcina limicola</name>
    <dbReference type="NCBI Taxonomy" id="34101"/>
    <lineage>
        <taxon>Bacteria</taxon>
        <taxon>Bacillati</taxon>
        <taxon>Bacillota</taxon>
        <taxon>Bacilli</taxon>
        <taxon>Bacillales</taxon>
        <taxon>Caryophanaceae</taxon>
        <taxon>Sporosarcina</taxon>
    </lineage>
</organism>
<comment type="caution">
    <text evidence="1">The sequence shown here is derived from an EMBL/GenBank/DDBJ whole genome shotgun (WGS) entry which is preliminary data.</text>
</comment>
<evidence type="ECO:0000313" key="2">
    <source>
        <dbReference type="Proteomes" id="UP000658225"/>
    </source>
</evidence>
<dbReference type="Pfam" id="PF00023">
    <property type="entry name" value="Ank"/>
    <property type="match status" value="1"/>
</dbReference>
<dbReference type="AlphaFoldDB" id="A0A927MM19"/>
<keyword evidence="2" id="KW-1185">Reference proteome</keyword>
<dbReference type="SMART" id="SM00248">
    <property type="entry name" value="ANK"/>
    <property type="match status" value="3"/>
</dbReference>
<dbReference type="RefSeq" id="WP_192597512.1">
    <property type="nucleotide sequence ID" value="NZ_JADBEL010000003.1"/>
</dbReference>
<dbReference type="SUPFAM" id="SSF48403">
    <property type="entry name" value="Ankyrin repeat"/>
    <property type="match status" value="1"/>
</dbReference>
<dbReference type="InterPro" id="IPR002110">
    <property type="entry name" value="Ankyrin_rpt"/>
</dbReference>
<evidence type="ECO:0000313" key="1">
    <source>
        <dbReference type="EMBL" id="MBE1553691.1"/>
    </source>
</evidence>
<proteinExistence type="predicted"/>
<dbReference type="Proteomes" id="UP000658225">
    <property type="component" value="Unassembled WGS sequence"/>
</dbReference>